<keyword evidence="5 10" id="KW-0418">Kinase</keyword>
<evidence type="ECO:0000256" key="2">
    <source>
        <dbReference type="ARBA" id="ARBA00022527"/>
    </source>
</evidence>
<feature type="binding site" evidence="7">
    <location>
        <position position="77"/>
    </location>
    <ligand>
        <name>ATP</name>
        <dbReference type="ChEBI" id="CHEBI:30616"/>
    </ligand>
</feature>
<dbReference type="PROSITE" id="PS50011">
    <property type="entry name" value="PROTEIN_KINASE_DOM"/>
    <property type="match status" value="1"/>
</dbReference>
<evidence type="ECO:0000313" key="10">
    <source>
        <dbReference type="EMBL" id="EEA06560.1"/>
    </source>
</evidence>
<dbReference type="RefSeq" id="XP_002140909.1">
    <property type="nucleotide sequence ID" value="XM_002140873.1"/>
</dbReference>
<evidence type="ECO:0000259" key="9">
    <source>
        <dbReference type="PROSITE" id="PS50011"/>
    </source>
</evidence>
<reference evidence="10" key="1">
    <citation type="submission" date="2008-06" db="EMBL/GenBank/DDBJ databases">
        <authorList>
            <person name="Lorenzi H."/>
            <person name="Inman J."/>
            <person name="Miller J."/>
            <person name="Schobel S."/>
            <person name="Amedeo P."/>
            <person name="Caler E.V."/>
            <person name="da Silva J."/>
        </authorList>
    </citation>
    <scope>NUCLEOTIDE SEQUENCE [LARGE SCALE GENOMIC DNA]</scope>
    <source>
        <strain evidence="10">RN66</strain>
    </source>
</reference>
<dbReference type="SMART" id="SM00220">
    <property type="entry name" value="S_TKc"/>
    <property type="match status" value="1"/>
</dbReference>
<dbReference type="SUPFAM" id="SSF56112">
    <property type="entry name" value="Protein kinase-like (PK-like)"/>
    <property type="match status" value="1"/>
</dbReference>
<dbReference type="InterPro" id="IPR050591">
    <property type="entry name" value="GSK-3"/>
</dbReference>
<dbReference type="EMBL" id="DS989730">
    <property type="protein sequence ID" value="EEA06560.1"/>
    <property type="molecule type" value="Genomic_DNA"/>
</dbReference>
<dbReference type="GeneID" id="6996086"/>
<dbReference type="Proteomes" id="UP000001460">
    <property type="component" value="Unassembled WGS sequence"/>
</dbReference>
<dbReference type="EC" id="2.7.11.26" evidence="10"/>
<dbReference type="GO" id="GO:0030154">
    <property type="term" value="P:cell differentiation"/>
    <property type="evidence" value="ECO:0007669"/>
    <property type="project" value="TreeGrafter"/>
</dbReference>
<dbReference type="GO" id="GO:0005524">
    <property type="term" value="F:ATP binding"/>
    <property type="evidence" value="ECO:0007669"/>
    <property type="project" value="UniProtKB-UniRule"/>
</dbReference>
<dbReference type="Gene3D" id="3.30.200.20">
    <property type="entry name" value="Phosphorylase Kinase, domain 1"/>
    <property type="match status" value="1"/>
</dbReference>
<dbReference type="Pfam" id="PF00069">
    <property type="entry name" value="Pkinase"/>
    <property type="match status" value="1"/>
</dbReference>
<dbReference type="InterPro" id="IPR011009">
    <property type="entry name" value="Kinase-like_dom_sf"/>
</dbReference>
<evidence type="ECO:0000256" key="7">
    <source>
        <dbReference type="PROSITE-ProRule" id="PRU10141"/>
    </source>
</evidence>
<dbReference type="GO" id="GO:0005634">
    <property type="term" value="C:nucleus"/>
    <property type="evidence" value="ECO:0007669"/>
    <property type="project" value="TreeGrafter"/>
</dbReference>
<dbReference type="STRING" id="441375.B6AEE3"/>
<dbReference type="InterPro" id="IPR039192">
    <property type="entry name" value="STKc_GSK3"/>
</dbReference>
<dbReference type="InterPro" id="IPR000719">
    <property type="entry name" value="Prot_kinase_dom"/>
</dbReference>
<organism evidence="10 11">
    <name type="scientific">Cryptosporidium muris (strain RN66)</name>
    <dbReference type="NCBI Taxonomy" id="441375"/>
    <lineage>
        <taxon>Eukaryota</taxon>
        <taxon>Sar</taxon>
        <taxon>Alveolata</taxon>
        <taxon>Apicomplexa</taxon>
        <taxon>Conoidasida</taxon>
        <taxon>Coccidia</taxon>
        <taxon>Eucoccidiorida</taxon>
        <taxon>Eimeriorina</taxon>
        <taxon>Cryptosporidiidae</taxon>
        <taxon>Cryptosporidium</taxon>
    </lineage>
</organism>
<dbReference type="Gene3D" id="1.10.510.10">
    <property type="entry name" value="Transferase(Phosphotransferase) domain 1"/>
    <property type="match status" value="1"/>
</dbReference>
<dbReference type="VEuPathDB" id="CryptoDB:CMU_012340"/>
<keyword evidence="4 7" id="KW-0547">Nucleotide-binding</keyword>
<sequence>MKNANIQISRKQQTVVPNYNGIIESKNNISGVSTTSSSSEIDGTSKKYVLGKILGTGSFGIVCEVTDIDNGQRYALKKVLQDPRYKNRELDIMKILDHPNIIKLIDYFYTTGDEEPIPPQPPTDDINCGGNIGRNIIHSNNNMKSKVSNKFLNVIMEYIPETLYRVSKSFIRSGNIMPINIVSIYIYQLFRAVGFLHSLGICHRDIKPQNLLVDTKNNTLKLCDFGSAKRLIPNELSVAYICSRFYRAPELMLGATEYTPNIDLWSIGCVFGELILGKPLFSGETSIDQLVKIIQVLGTPTKEQMIAMNPHYTEVRFPTLKAKDWKKILPDNTPSLAIDLLQRILRYEPNIRIKPYEAMAHPFFDHLRESYSQNPIIVQGIGDATPELFNFSKYELSIIPDYLIKKILPNNYNIEFER</sequence>
<protein>
    <submittedName>
        <fullName evidence="10">Protein kinase domain-containing protein</fullName>
        <ecNumber evidence="10">2.7.11.26</ecNumber>
    </submittedName>
</protein>
<dbReference type="PROSITE" id="PS00107">
    <property type="entry name" value="PROTEIN_KINASE_ATP"/>
    <property type="match status" value="1"/>
</dbReference>
<dbReference type="InterPro" id="IPR017441">
    <property type="entry name" value="Protein_kinase_ATP_BS"/>
</dbReference>
<gene>
    <name evidence="10" type="ORF">CMU_012340</name>
</gene>
<name>B6AEE3_CRYMR</name>
<evidence type="ECO:0000256" key="4">
    <source>
        <dbReference type="ARBA" id="ARBA00022741"/>
    </source>
</evidence>
<dbReference type="GO" id="GO:0005737">
    <property type="term" value="C:cytoplasm"/>
    <property type="evidence" value="ECO:0007669"/>
    <property type="project" value="TreeGrafter"/>
</dbReference>
<keyword evidence="11" id="KW-1185">Reference proteome</keyword>
<proteinExistence type="inferred from homology"/>
<keyword evidence="6 7" id="KW-0067">ATP-binding</keyword>
<dbReference type="OMA" id="CLHAFFD"/>
<dbReference type="PROSITE" id="PS00108">
    <property type="entry name" value="PROTEIN_KINASE_ST"/>
    <property type="match status" value="1"/>
</dbReference>
<dbReference type="InterPro" id="IPR008271">
    <property type="entry name" value="Ser/Thr_kinase_AS"/>
</dbReference>
<dbReference type="CDD" id="cd14137">
    <property type="entry name" value="STKc_GSK3"/>
    <property type="match status" value="1"/>
</dbReference>
<dbReference type="FunFam" id="1.10.510.10:FF:000082">
    <property type="entry name" value="Shaggy-related protein kinase kappa"/>
    <property type="match status" value="1"/>
</dbReference>
<dbReference type="PANTHER" id="PTHR24057">
    <property type="entry name" value="GLYCOGEN SYNTHASE KINASE-3 ALPHA"/>
    <property type="match status" value="1"/>
</dbReference>
<comment type="similarity">
    <text evidence="1">Belongs to the protein kinase superfamily. CMGC Ser/Thr protein kinase family. GSK-3 subfamily.</text>
</comment>
<feature type="domain" description="Protein kinase" evidence="9">
    <location>
        <begin position="48"/>
        <end position="364"/>
    </location>
</feature>
<evidence type="ECO:0000256" key="8">
    <source>
        <dbReference type="RuleBase" id="RU000304"/>
    </source>
</evidence>
<evidence type="ECO:0000256" key="5">
    <source>
        <dbReference type="ARBA" id="ARBA00022777"/>
    </source>
</evidence>
<dbReference type="GO" id="GO:0007165">
    <property type="term" value="P:signal transduction"/>
    <property type="evidence" value="ECO:0007669"/>
    <property type="project" value="TreeGrafter"/>
</dbReference>
<dbReference type="eggNOG" id="KOG0658">
    <property type="taxonomic scope" value="Eukaryota"/>
</dbReference>
<accession>B6AEE3</accession>
<keyword evidence="2 8" id="KW-0723">Serine/threonine-protein kinase</keyword>
<dbReference type="PANTHER" id="PTHR24057:SF0">
    <property type="entry name" value="PROTEIN KINASE SHAGGY-RELATED"/>
    <property type="match status" value="1"/>
</dbReference>
<evidence type="ECO:0000313" key="11">
    <source>
        <dbReference type="Proteomes" id="UP000001460"/>
    </source>
</evidence>
<keyword evidence="3 10" id="KW-0808">Transferase</keyword>
<evidence type="ECO:0000256" key="3">
    <source>
        <dbReference type="ARBA" id="ARBA00022679"/>
    </source>
</evidence>
<dbReference type="GO" id="GO:0050321">
    <property type="term" value="F:tau-protein kinase activity"/>
    <property type="evidence" value="ECO:0007669"/>
    <property type="project" value="UniProtKB-EC"/>
</dbReference>
<evidence type="ECO:0000256" key="6">
    <source>
        <dbReference type="ARBA" id="ARBA00022840"/>
    </source>
</evidence>
<evidence type="ECO:0000256" key="1">
    <source>
        <dbReference type="ARBA" id="ARBA00005527"/>
    </source>
</evidence>
<dbReference type="AlphaFoldDB" id="B6AEE3"/>
<dbReference type="OrthoDB" id="272141at2759"/>